<comment type="similarity">
    <text evidence="2">Belongs to the bacterial solute-binding protein 1 family.</text>
</comment>
<organism evidence="6 7">
    <name type="scientific">Catellatospora aurea</name>
    <dbReference type="NCBI Taxonomy" id="1337874"/>
    <lineage>
        <taxon>Bacteria</taxon>
        <taxon>Bacillati</taxon>
        <taxon>Actinomycetota</taxon>
        <taxon>Actinomycetes</taxon>
        <taxon>Micromonosporales</taxon>
        <taxon>Micromonosporaceae</taxon>
        <taxon>Catellatospora</taxon>
    </lineage>
</organism>
<evidence type="ECO:0000256" key="2">
    <source>
        <dbReference type="ARBA" id="ARBA00008520"/>
    </source>
</evidence>
<dbReference type="Gene3D" id="3.40.190.10">
    <property type="entry name" value="Periplasmic binding protein-like II"/>
    <property type="match status" value="1"/>
</dbReference>
<dbReference type="EMBL" id="JBHTAC010000036">
    <property type="protein sequence ID" value="MFC7246220.1"/>
    <property type="molecule type" value="Genomic_DNA"/>
</dbReference>
<keyword evidence="3" id="KW-0813">Transport</keyword>
<comment type="subcellular location">
    <subcellularLocation>
        <location evidence="1">Cell envelope</location>
    </subcellularLocation>
</comment>
<feature type="signal peptide" evidence="5">
    <location>
        <begin position="1"/>
        <end position="22"/>
    </location>
</feature>
<proteinExistence type="inferred from homology"/>
<evidence type="ECO:0000256" key="4">
    <source>
        <dbReference type="ARBA" id="ARBA00022729"/>
    </source>
</evidence>
<sequence>MKRRKMLAAVGLAMAVALPLTACGSGDDSTESGPVELTVAVWSLASTPEFQTLFDAFHQANPDITIKPVDILAADYPTKVTTMLAGGDTTDVITMKTLADYVRFAGRGQLKDVSSLATSADAGKLAGLDQYKQDGDKYYALPYRQDFWVLYYNKKMFDAAGQPYPTNLTWDQYVELAKKLTTGTGEKKVYGAYQHTWRSIVQAISAAQTGGDQLGGDYKFFADQYKTALALQEAGATLDFGTAVTQKTGYASMFESGKTAMLPMGTWYIAKVLSEKKKGTTDADWAIAPLPQRTGSAGITTFGAPTAFAVNKKAKHAAAAEKFVQFAASAAGAKAIAGIGVVPAYSSDEIRSQYFALPGMPTDELSKKAFTPDKINPEMPVSDKTAKVDTILNEEHQLIMTKQKSIDDAIKEMETRVKNEVN</sequence>
<reference evidence="7" key="1">
    <citation type="journal article" date="2019" name="Int. J. Syst. Evol. Microbiol.">
        <title>The Global Catalogue of Microorganisms (GCM) 10K type strain sequencing project: providing services to taxonomists for standard genome sequencing and annotation.</title>
        <authorList>
            <consortium name="The Broad Institute Genomics Platform"/>
            <consortium name="The Broad Institute Genome Sequencing Center for Infectious Disease"/>
            <person name="Wu L."/>
            <person name="Ma J."/>
        </authorList>
    </citation>
    <scope>NUCLEOTIDE SEQUENCE [LARGE SCALE GENOMIC DNA]</scope>
    <source>
        <strain evidence="7">CGMCC 1.9106</strain>
    </source>
</reference>
<accession>A0ABW2H4L3</accession>
<dbReference type="SUPFAM" id="SSF53850">
    <property type="entry name" value="Periplasmic binding protein-like II"/>
    <property type="match status" value="1"/>
</dbReference>
<evidence type="ECO:0000256" key="5">
    <source>
        <dbReference type="SAM" id="SignalP"/>
    </source>
</evidence>
<feature type="chain" id="PRO_5045103464" evidence="5">
    <location>
        <begin position="23"/>
        <end position="422"/>
    </location>
</feature>
<evidence type="ECO:0000313" key="6">
    <source>
        <dbReference type="EMBL" id="MFC7246220.1"/>
    </source>
</evidence>
<protein>
    <submittedName>
        <fullName evidence="6">ABC transporter substrate-binding protein</fullName>
    </submittedName>
</protein>
<evidence type="ECO:0000256" key="3">
    <source>
        <dbReference type="ARBA" id="ARBA00022448"/>
    </source>
</evidence>
<evidence type="ECO:0000313" key="7">
    <source>
        <dbReference type="Proteomes" id="UP001596392"/>
    </source>
</evidence>
<keyword evidence="4 5" id="KW-0732">Signal</keyword>
<dbReference type="RefSeq" id="WP_376809074.1">
    <property type="nucleotide sequence ID" value="NZ_JBHTAC010000036.1"/>
</dbReference>
<dbReference type="PANTHER" id="PTHR43649:SF31">
    <property type="entry name" value="SN-GLYCEROL-3-PHOSPHATE-BINDING PERIPLASMIC PROTEIN UGPB"/>
    <property type="match status" value="1"/>
</dbReference>
<gene>
    <name evidence="6" type="ORF">ACFQO7_27410</name>
</gene>
<dbReference type="Pfam" id="PF01547">
    <property type="entry name" value="SBP_bac_1"/>
    <property type="match status" value="1"/>
</dbReference>
<comment type="caution">
    <text evidence="6">The sequence shown here is derived from an EMBL/GenBank/DDBJ whole genome shotgun (WGS) entry which is preliminary data.</text>
</comment>
<dbReference type="InterPro" id="IPR050490">
    <property type="entry name" value="Bact_solute-bd_prot1"/>
</dbReference>
<name>A0ABW2H4L3_9ACTN</name>
<keyword evidence="7" id="KW-1185">Reference proteome</keyword>
<dbReference type="Proteomes" id="UP001596392">
    <property type="component" value="Unassembled WGS sequence"/>
</dbReference>
<evidence type="ECO:0000256" key="1">
    <source>
        <dbReference type="ARBA" id="ARBA00004196"/>
    </source>
</evidence>
<dbReference type="PANTHER" id="PTHR43649">
    <property type="entry name" value="ARABINOSE-BINDING PROTEIN-RELATED"/>
    <property type="match status" value="1"/>
</dbReference>
<dbReference type="InterPro" id="IPR006059">
    <property type="entry name" value="SBP"/>
</dbReference>